<feature type="domain" description="Large ribosomal subunit protein bL25 beta" evidence="8">
    <location>
        <begin position="100"/>
        <end position="182"/>
    </location>
</feature>
<dbReference type="AlphaFoldDB" id="A0AAJ1WLH2"/>
<dbReference type="InterPro" id="IPR001021">
    <property type="entry name" value="Ribosomal_bL25_long"/>
</dbReference>
<comment type="function">
    <text evidence="5">This is one of the proteins that binds to the 5S RNA in the ribosome where it forms part of the central protuberance.</text>
</comment>
<dbReference type="SUPFAM" id="SSF50715">
    <property type="entry name" value="Ribosomal protein L25-like"/>
    <property type="match status" value="1"/>
</dbReference>
<feature type="domain" description="Large ribosomal subunit protein bL25 L25" evidence="7">
    <location>
        <begin position="5"/>
        <end position="91"/>
    </location>
</feature>
<keyword evidence="3 5" id="KW-0689">Ribosomal protein</keyword>
<dbReference type="GO" id="GO:0022625">
    <property type="term" value="C:cytosolic large ribosomal subunit"/>
    <property type="evidence" value="ECO:0007669"/>
    <property type="project" value="TreeGrafter"/>
</dbReference>
<dbReference type="GO" id="GO:0008097">
    <property type="term" value="F:5S rRNA binding"/>
    <property type="evidence" value="ECO:0007669"/>
    <property type="project" value="InterPro"/>
</dbReference>
<dbReference type="InterPro" id="IPR029751">
    <property type="entry name" value="Ribosomal_L25_dom"/>
</dbReference>
<dbReference type="HAMAP" id="MF_01334">
    <property type="entry name" value="Ribosomal_bL25_CTC"/>
    <property type="match status" value="1"/>
</dbReference>
<comment type="similarity">
    <text evidence="5">Belongs to the bacterial ribosomal protein bL25 family. CTC subfamily.</text>
</comment>
<evidence type="ECO:0000259" key="8">
    <source>
        <dbReference type="Pfam" id="PF14693"/>
    </source>
</evidence>
<evidence type="ECO:0000256" key="4">
    <source>
        <dbReference type="ARBA" id="ARBA00023274"/>
    </source>
</evidence>
<reference evidence="9" key="1">
    <citation type="submission" date="2023-07" db="EMBL/GenBank/DDBJ databases">
        <title>Genomic Encyclopedia of Type Strains, Phase IV (KMG-IV): sequencing the most valuable type-strain genomes for metagenomic binning, comparative biology and taxonomic classification.</title>
        <authorList>
            <person name="Goeker M."/>
        </authorList>
    </citation>
    <scope>NUCLEOTIDE SEQUENCE</scope>
    <source>
        <strain evidence="9">DSM 23947</strain>
    </source>
</reference>
<evidence type="ECO:0000256" key="2">
    <source>
        <dbReference type="ARBA" id="ARBA00022884"/>
    </source>
</evidence>
<dbReference type="Gene3D" id="2.40.240.10">
    <property type="entry name" value="Ribosomal Protein L25, Chain P"/>
    <property type="match status" value="1"/>
</dbReference>
<dbReference type="EMBL" id="JAUSUC010000039">
    <property type="protein sequence ID" value="MDQ0216196.1"/>
    <property type="molecule type" value="Genomic_DNA"/>
</dbReference>
<protein>
    <recommendedName>
        <fullName evidence="5">Large ribosomal subunit protein bL25</fullName>
    </recommendedName>
    <alternativeName>
        <fullName evidence="5">General stress protein CTC</fullName>
    </alternativeName>
</protein>
<evidence type="ECO:0000313" key="9">
    <source>
        <dbReference type="EMBL" id="MDQ0216196.1"/>
    </source>
</evidence>
<dbReference type="RefSeq" id="WP_307258197.1">
    <property type="nucleotide sequence ID" value="NZ_JAUSUC010000039.1"/>
</dbReference>
<evidence type="ECO:0000259" key="7">
    <source>
        <dbReference type="Pfam" id="PF01386"/>
    </source>
</evidence>
<keyword evidence="2 5" id="KW-0694">RNA-binding</keyword>
<sequence>MTALLEATKRDNFRKSALAKIRKEGNIPAVVYGKTFNGEAIAINSMQLLKTLQENGRNGVISLSIQGDKHNVVLQDYQEDHLKNEIVHADFLEVDLSSEITAPVRVNLVGTAAGVKDGGVLQQPLFEINITAKVSDMPDEINVDVSNLQVEEVISVGDIKDQFNFEFNHEDSETIVSILAPRQEEEIDSGEEQEPGVPDREEGRE</sequence>
<proteinExistence type="inferred from homology"/>
<keyword evidence="1 5" id="KW-0699">rRNA-binding</keyword>
<evidence type="ECO:0000256" key="1">
    <source>
        <dbReference type="ARBA" id="ARBA00022730"/>
    </source>
</evidence>
<dbReference type="Gene3D" id="2.170.120.20">
    <property type="entry name" value="Ribosomal protein L25, beta domain"/>
    <property type="match status" value="1"/>
</dbReference>
<evidence type="ECO:0000256" key="6">
    <source>
        <dbReference type="SAM" id="MobiDB-lite"/>
    </source>
</evidence>
<dbReference type="InterPro" id="IPR020056">
    <property type="entry name" value="Rbsml_bL25/Gln-tRNA_synth_N"/>
</dbReference>
<comment type="caution">
    <text evidence="9">The sequence shown here is derived from an EMBL/GenBank/DDBJ whole genome shotgun (WGS) entry which is preliminary data.</text>
</comment>
<dbReference type="PANTHER" id="PTHR33284">
    <property type="entry name" value="RIBOSOMAL PROTEIN L25/GLN-TRNA SYNTHETASE, ANTI-CODON-BINDING DOMAIN-CONTAINING PROTEIN"/>
    <property type="match status" value="1"/>
</dbReference>
<dbReference type="Pfam" id="PF01386">
    <property type="entry name" value="Ribosomal_L25p"/>
    <property type="match status" value="1"/>
</dbReference>
<evidence type="ECO:0000256" key="3">
    <source>
        <dbReference type="ARBA" id="ARBA00022980"/>
    </source>
</evidence>
<comment type="subunit">
    <text evidence="5">Part of the 50S ribosomal subunit; part of the 5S rRNA/L5/L18/L25 subcomplex. Contacts the 5S rRNA. Binds to the 5S rRNA independently of L5 and L18.</text>
</comment>
<dbReference type="InterPro" id="IPR020057">
    <property type="entry name" value="Ribosomal_bL25_b-dom"/>
</dbReference>
<dbReference type="InterPro" id="IPR011035">
    <property type="entry name" value="Ribosomal_bL25/Gln-tRNA_synth"/>
</dbReference>
<name>A0AAJ1WLH2_9BACI</name>
<keyword evidence="10" id="KW-1185">Reference proteome</keyword>
<dbReference type="NCBIfam" id="NF004133">
    <property type="entry name" value="PRK05618.2-4"/>
    <property type="match status" value="1"/>
</dbReference>
<dbReference type="Pfam" id="PF14693">
    <property type="entry name" value="Ribosomal_TL5_C"/>
    <property type="match status" value="1"/>
</dbReference>
<dbReference type="GO" id="GO:0003735">
    <property type="term" value="F:structural constituent of ribosome"/>
    <property type="evidence" value="ECO:0007669"/>
    <property type="project" value="InterPro"/>
</dbReference>
<dbReference type="NCBIfam" id="TIGR00731">
    <property type="entry name" value="bL25_bact_ctc"/>
    <property type="match status" value="1"/>
</dbReference>
<dbReference type="Proteomes" id="UP001237207">
    <property type="component" value="Unassembled WGS sequence"/>
</dbReference>
<dbReference type="InterPro" id="IPR037121">
    <property type="entry name" value="Ribosomal_bL25_C"/>
</dbReference>
<organism evidence="9 10">
    <name type="scientific">Oikeobacillus pervagus</name>
    <dbReference type="NCBI Taxonomy" id="1325931"/>
    <lineage>
        <taxon>Bacteria</taxon>
        <taxon>Bacillati</taxon>
        <taxon>Bacillota</taxon>
        <taxon>Bacilli</taxon>
        <taxon>Bacillales</taxon>
        <taxon>Bacillaceae</taxon>
        <taxon>Oikeobacillus</taxon>
    </lineage>
</organism>
<accession>A0AAJ1WLH2</accession>
<evidence type="ECO:0000313" key="10">
    <source>
        <dbReference type="Proteomes" id="UP001237207"/>
    </source>
</evidence>
<dbReference type="InterPro" id="IPR020930">
    <property type="entry name" value="Ribosomal_uL5_bac-type"/>
</dbReference>
<dbReference type="CDD" id="cd00495">
    <property type="entry name" value="Ribosomal_L25_TL5_CTC"/>
    <property type="match status" value="1"/>
</dbReference>
<dbReference type="GO" id="GO:0006412">
    <property type="term" value="P:translation"/>
    <property type="evidence" value="ECO:0007669"/>
    <property type="project" value="UniProtKB-UniRule"/>
</dbReference>
<evidence type="ECO:0000256" key="5">
    <source>
        <dbReference type="HAMAP-Rule" id="MF_01334"/>
    </source>
</evidence>
<feature type="compositionally biased region" description="Acidic residues" evidence="6">
    <location>
        <begin position="185"/>
        <end position="194"/>
    </location>
</feature>
<gene>
    <name evidence="5" type="primary">rplY</name>
    <name evidence="5" type="synonym">ctc</name>
    <name evidence="9" type="ORF">J2S13_002636</name>
</gene>
<keyword evidence="4 5" id="KW-0687">Ribonucleoprotein</keyword>
<dbReference type="PANTHER" id="PTHR33284:SF1">
    <property type="entry name" value="RIBOSOMAL PROTEIN L25_GLN-TRNA SYNTHETASE, ANTI-CODON-BINDING DOMAIN-CONTAINING PROTEIN"/>
    <property type="match status" value="1"/>
</dbReference>
<feature type="region of interest" description="Disordered" evidence="6">
    <location>
        <begin position="181"/>
        <end position="205"/>
    </location>
</feature>